<dbReference type="OrthoDB" id="3766473at2759"/>
<sequence length="325" mass="34398">MFSASLPTLALAVLAPSLVAKATAEICNSNDDFVHFNSSKTVALPALSNNGPMLNQDPHTQWYFSTRTVYTSPHADAMTKMWLNTGNSSTKDIGTCWHTTWTHERDGFAFPRDVLERSVDDKGDCKTMLGEECVAGLKRHYLDAAMRSAQSASCQGDVFNATVPHECAGLVGGGTVWRGGLFGSGTRLDSALNETRLADEGCPDDAVAVNSSIHGGSGTGASYNQTVRFPQPYFLTFWPNRTHDPASAGLESDYVHVELLCLRTDDIEEGSPVPPSAKEILNGPDVKYMGNASGGADGPGSTGGAAAMRTMAPYMGAAAIAGLLL</sequence>
<evidence type="ECO:0000256" key="1">
    <source>
        <dbReference type="SAM" id="SignalP"/>
    </source>
</evidence>
<name>A0A9P4UCI5_9PLEO</name>
<dbReference type="AlphaFoldDB" id="A0A9P4UCI5"/>
<accession>A0A9P4UCI5</accession>
<organism evidence="2 3">
    <name type="scientific">Karstenula rhodostoma CBS 690.94</name>
    <dbReference type="NCBI Taxonomy" id="1392251"/>
    <lineage>
        <taxon>Eukaryota</taxon>
        <taxon>Fungi</taxon>
        <taxon>Dikarya</taxon>
        <taxon>Ascomycota</taxon>
        <taxon>Pezizomycotina</taxon>
        <taxon>Dothideomycetes</taxon>
        <taxon>Pleosporomycetidae</taxon>
        <taxon>Pleosporales</taxon>
        <taxon>Massarineae</taxon>
        <taxon>Didymosphaeriaceae</taxon>
        <taxon>Karstenula</taxon>
    </lineage>
</organism>
<reference evidence="2" key="1">
    <citation type="journal article" date="2020" name="Stud. Mycol.">
        <title>101 Dothideomycetes genomes: a test case for predicting lifestyles and emergence of pathogens.</title>
        <authorList>
            <person name="Haridas S."/>
            <person name="Albert R."/>
            <person name="Binder M."/>
            <person name="Bloem J."/>
            <person name="Labutti K."/>
            <person name="Salamov A."/>
            <person name="Andreopoulos B."/>
            <person name="Baker S."/>
            <person name="Barry K."/>
            <person name="Bills G."/>
            <person name="Bluhm B."/>
            <person name="Cannon C."/>
            <person name="Castanera R."/>
            <person name="Culley D."/>
            <person name="Daum C."/>
            <person name="Ezra D."/>
            <person name="Gonzalez J."/>
            <person name="Henrissat B."/>
            <person name="Kuo A."/>
            <person name="Liang C."/>
            <person name="Lipzen A."/>
            <person name="Lutzoni F."/>
            <person name="Magnuson J."/>
            <person name="Mondo S."/>
            <person name="Nolan M."/>
            <person name="Ohm R."/>
            <person name="Pangilinan J."/>
            <person name="Park H.-J."/>
            <person name="Ramirez L."/>
            <person name="Alfaro M."/>
            <person name="Sun H."/>
            <person name="Tritt A."/>
            <person name="Yoshinaga Y."/>
            <person name="Zwiers L.-H."/>
            <person name="Turgeon B."/>
            <person name="Goodwin S."/>
            <person name="Spatafora J."/>
            <person name="Crous P."/>
            <person name="Grigoriev I."/>
        </authorList>
    </citation>
    <scope>NUCLEOTIDE SEQUENCE</scope>
    <source>
        <strain evidence="2">CBS 690.94</strain>
    </source>
</reference>
<comment type="caution">
    <text evidence="2">The sequence shown here is derived from an EMBL/GenBank/DDBJ whole genome shotgun (WGS) entry which is preliminary data.</text>
</comment>
<dbReference type="EMBL" id="MU001500">
    <property type="protein sequence ID" value="KAF2445220.1"/>
    <property type="molecule type" value="Genomic_DNA"/>
</dbReference>
<proteinExistence type="predicted"/>
<dbReference type="Proteomes" id="UP000799764">
    <property type="component" value="Unassembled WGS sequence"/>
</dbReference>
<keyword evidence="3" id="KW-1185">Reference proteome</keyword>
<evidence type="ECO:0000313" key="2">
    <source>
        <dbReference type="EMBL" id="KAF2445220.1"/>
    </source>
</evidence>
<feature type="signal peptide" evidence="1">
    <location>
        <begin position="1"/>
        <end position="24"/>
    </location>
</feature>
<evidence type="ECO:0000313" key="3">
    <source>
        <dbReference type="Proteomes" id="UP000799764"/>
    </source>
</evidence>
<gene>
    <name evidence="2" type="ORF">P171DRAFT_431956</name>
</gene>
<protein>
    <submittedName>
        <fullName evidence="2">Uncharacterized protein</fullName>
    </submittedName>
</protein>
<feature type="non-terminal residue" evidence="2">
    <location>
        <position position="325"/>
    </location>
</feature>
<feature type="chain" id="PRO_5040325282" evidence="1">
    <location>
        <begin position="25"/>
        <end position="325"/>
    </location>
</feature>
<keyword evidence="1" id="KW-0732">Signal</keyword>